<keyword evidence="5 9" id="KW-0808">Transferase</keyword>
<evidence type="ECO:0000256" key="9">
    <source>
        <dbReference type="RuleBase" id="RU361205"/>
    </source>
</evidence>
<dbReference type="Gene3D" id="3.20.20.20">
    <property type="entry name" value="Dihydropteroate synthase-like"/>
    <property type="match status" value="1"/>
</dbReference>
<keyword evidence="7 9" id="KW-0460">Magnesium</keyword>
<keyword evidence="6 9" id="KW-0479">Metal-binding</keyword>
<comment type="pathway">
    <text evidence="3 9">Cofactor biosynthesis; tetrahydrofolate biosynthesis; 7,8-dihydrofolate from 2-amino-4-hydroxy-6-hydroxymethyl-7,8-dihydropteridine diphosphate and 4-aminobenzoate: step 1/2.</text>
</comment>
<evidence type="ECO:0000256" key="6">
    <source>
        <dbReference type="ARBA" id="ARBA00022723"/>
    </source>
</evidence>
<dbReference type="Pfam" id="PF00809">
    <property type="entry name" value="Pterin_bind"/>
    <property type="match status" value="1"/>
</dbReference>
<name>A0ABQ0NZ37_9PROT</name>
<comment type="catalytic activity">
    <reaction evidence="1">
        <text>(7,8-dihydropterin-6-yl)methyl diphosphate + 4-aminobenzoate = 7,8-dihydropteroate + diphosphate</text>
        <dbReference type="Rhea" id="RHEA:19949"/>
        <dbReference type="ChEBI" id="CHEBI:17836"/>
        <dbReference type="ChEBI" id="CHEBI:17839"/>
        <dbReference type="ChEBI" id="CHEBI:33019"/>
        <dbReference type="ChEBI" id="CHEBI:72950"/>
        <dbReference type="EC" id="2.5.1.15"/>
    </reaction>
</comment>
<evidence type="ECO:0000259" key="10">
    <source>
        <dbReference type="PROSITE" id="PS50972"/>
    </source>
</evidence>
<dbReference type="EMBL" id="BAQD01000021">
    <property type="protein sequence ID" value="GBQ07079.1"/>
    <property type="molecule type" value="Genomic_DNA"/>
</dbReference>
<dbReference type="PROSITE" id="PS00793">
    <property type="entry name" value="DHPS_2"/>
    <property type="match status" value="1"/>
</dbReference>
<evidence type="ECO:0000256" key="2">
    <source>
        <dbReference type="ARBA" id="ARBA00001946"/>
    </source>
</evidence>
<accession>A0ABQ0NZ37</accession>
<sequence length="274" mass="29693">MSLMEAVHAADRGERAPLLMGIVNITPDSFSDGGRYLAPQAAIDHAQHLSAQGADVLDLGAESTRPGYEPVPAEEEWQRLAPAVVALKGAGVPLSIDTTKAFVAQKALAAGAELINDVWGFQADPDMAATVAAGGASAVVMHNRHEIDPQLDLWEDWRRFFDRSLSLADKAGVSSDKLVLDPGVGFGKTPEQNLWAVRSLGRLRQHYKLPVLLGLSRKSFFGHFLGRPTDERLPATLMANLYGQEQGAALWRVHDVQAHYDVLHIQRLLAGTVP</sequence>
<evidence type="ECO:0000256" key="1">
    <source>
        <dbReference type="ARBA" id="ARBA00000012"/>
    </source>
</evidence>
<evidence type="ECO:0000256" key="5">
    <source>
        <dbReference type="ARBA" id="ARBA00022679"/>
    </source>
</evidence>
<dbReference type="InterPro" id="IPR006390">
    <property type="entry name" value="DHP_synth_dom"/>
</dbReference>
<organism evidence="11 12">
    <name type="scientific">Saccharibacter floricola DSM 15669</name>
    <dbReference type="NCBI Taxonomy" id="1123227"/>
    <lineage>
        <taxon>Bacteria</taxon>
        <taxon>Pseudomonadati</taxon>
        <taxon>Pseudomonadota</taxon>
        <taxon>Alphaproteobacteria</taxon>
        <taxon>Acetobacterales</taxon>
        <taxon>Acetobacteraceae</taxon>
        <taxon>Saccharibacter</taxon>
    </lineage>
</organism>
<protein>
    <recommendedName>
        <fullName evidence="4 9">Dihydropteroate synthase</fullName>
        <shortName evidence="9">DHPS</shortName>
        <ecNumber evidence="4 9">2.5.1.15</ecNumber>
    </recommendedName>
    <alternativeName>
        <fullName evidence="9">Dihydropteroate pyrophosphorylase</fullName>
    </alternativeName>
</protein>
<dbReference type="PROSITE" id="PS50972">
    <property type="entry name" value="PTERIN_BINDING"/>
    <property type="match status" value="1"/>
</dbReference>
<comment type="caution">
    <text evidence="11">The sequence shown here is derived from an EMBL/GenBank/DDBJ whole genome shotgun (WGS) entry which is preliminary data.</text>
</comment>
<dbReference type="InterPro" id="IPR011005">
    <property type="entry name" value="Dihydropteroate_synth-like_sf"/>
</dbReference>
<evidence type="ECO:0000313" key="11">
    <source>
        <dbReference type="EMBL" id="GBQ07079.1"/>
    </source>
</evidence>
<evidence type="ECO:0000256" key="3">
    <source>
        <dbReference type="ARBA" id="ARBA00004763"/>
    </source>
</evidence>
<gene>
    <name evidence="11" type="ORF">AA15669_1217</name>
</gene>
<dbReference type="CDD" id="cd00739">
    <property type="entry name" value="DHPS"/>
    <property type="match status" value="1"/>
</dbReference>
<keyword evidence="8 9" id="KW-0289">Folate biosynthesis</keyword>
<dbReference type="SUPFAM" id="SSF51717">
    <property type="entry name" value="Dihydropteroate synthetase-like"/>
    <property type="match status" value="1"/>
</dbReference>
<dbReference type="PANTHER" id="PTHR20941">
    <property type="entry name" value="FOLATE SYNTHESIS PROTEINS"/>
    <property type="match status" value="1"/>
</dbReference>
<dbReference type="InterPro" id="IPR045031">
    <property type="entry name" value="DHP_synth-like"/>
</dbReference>
<dbReference type="NCBIfam" id="TIGR01496">
    <property type="entry name" value="DHPS"/>
    <property type="match status" value="1"/>
</dbReference>
<dbReference type="InterPro" id="IPR000489">
    <property type="entry name" value="Pterin-binding_dom"/>
</dbReference>
<evidence type="ECO:0000256" key="7">
    <source>
        <dbReference type="ARBA" id="ARBA00022842"/>
    </source>
</evidence>
<feature type="domain" description="Pterin-binding" evidence="10">
    <location>
        <begin position="17"/>
        <end position="264"/>
    </location>
</feature>
<keyword evidence="12" id="KW-1185">Reference proteome</keyword>
<dbReference type="Proteomes" id="UP001062901">
    <property type="component" value="Unassembled WGS sequence"/>
</dbReference>
<evidence type="ECO:0000256" key="4">
    <source>
        <dbReference type="ARBA" id="ARBA00012458"/>
    </source>
</evidence>
<comment type="function">
    <text evidence="9">Catalyzes the condensation of para-aminobenzoate (pABA) with 6-hydroxymethyl-7,8-dihydropterin diphosphate (DHPt-PP) to form 7,8-dihydropteroate (H2Pte), the immediate precursor of folate derivatives.</text>
</comment>
<dbReference type="RefSeq" id="WP_018980487.1">
    <property type="nucleotide sequence ID" value="NZ_BAQD01000021.1"/>
</dbReference>
<dbReference type="PROSITE" id="PS00792">
    <property type="entry name" value="DHPS_1"/>
    <property type="match status" value="1"/>
</dbReference>
<reference evidence="11" key="1">
    <citation type="submission" date="2013-04" db="EMBL/GenBank/DDBJ databases">
        <title>The genome sequencing project of 58 acetic acid bacteria.</title>
        <authorList>
            <person name="Okamoto-Kainuma A."/>
            <person name="Ishikawa M."/>
            <person name="Umino S."/>
            <person name="Koizumi Y."/>
            <person name="Shiwa Y."/>
            <person name="Yoshikawa H."/>
            <person name="Matsutani M."/>
            <person name="Matsushita K."/>
        </authorList>
    </citation>
    <scope>NUCLEOTIDE SEQUENCE</scope>
    <source>
        <strain evidence="11">DSM 15669</strain>
    </source>
</reference>
<dbReference type="EC" id="2.5.1.15" evidence="4 9"/>
<comment type="similarity">
    <text evidence="9">Belongs to the DHPS family.</text>
</comment>
<comment type="cofactor">
    <cofactor evidence="2 9">
        <name>Mg(2+)</name>
        <dbReference type="ChEBI" id="CHEBI:18420"/>
    </cofactor>
</comment>
<evidence type="ECO:0000313" key="12">
    <source>
        <dbReference type="Proteomes" id="UP001062901"/>
    </source>
</evidence>
<dbReference type="PANTHER" id="PTHR20941:SF1">
    <property type="entry name" value="FOLIC ACID SYNTHESIS PROTEIN FOL1"/>
    <property type="match status" value="1"/>
</dbReference>
<proteinExistence type="inferred from homology"/>
<evidence type="ECO:0000256" key="8">
    <source>
        <dbReference type="ARBA" id="ARBA00022909"/>
    </source>
</evidence>